<keyword evidence="7" id="KW-1185">Reference proteome</keyword>
<gene>
    <name evidence="6" type="primary">g11062</name>
    <name evidence="6" type="ORF">VP750_LOCUS9913</name>
</gene>
<dbReference type="Gene3D" id="3.40.50.2000">
    <property type="entry name" value="Glycogen Phosphorylase B"/>
    <property type="match status" value="2"/>
</dbReference>
<dbReference type="PANTHER" id="PTHR48043">
    <property type="entry name" value="EG:EG0003.4 PROTEIN-RELATED"/>
    <property type="match status" value="1"/>
</dbReference>
<evidence type="ECO:0000256" key="2">
    <source>
        <dbReference type="ARBA" id="ARBA00022676"/>
    </source>
</evidence>
<evidence type="ECO:0000256" key="3">
    <source>
        <dbReference type="ARBA" id="ARBA00022679"/>
    </source>
</evidence>
<dbReference type="EMBL" id="CAXHTA020000017">
    <property type="protein sequence ID" value="CAL5228007.1"/>
    <property type="molecule type" value="Genomic_DNA"/>
</dbReference>
<evidence type="ECO:0000256" key="5">
    <source>
        <dbReference type="RuleBase" id="RU362057"/>
    </source>
</evidence>
<dbReference type="InterPro" id="IPR002213">
    <property type="entry name" value="UDP_glucos_trans"/>
</dbReference>
<evidence type="ECO:0000256" key="4">
    <source>
        <dbReference type="RuleBase" id="RU003718"/>
    </source>
</evidence>
<proteinExistence type="inferred from homology"/>
<dbReference type="EC" id="2.4.1.-" evidence="5"/>
<accession>A0ABP1G886</accession>
<dbReference type="Pfam" id="PF00201">
    <property type="entry name" value="UDPGT"/>
    <property type="match status" value="1"/>
</dbReference>
<evidence type="ECO:0000313" key="7">
    <source>
        <dbReference type="Proteomes" id="UP001497392"/>
    </source>
</evidence>
<dbReference type="CDD" id="cd03784">
    <property type="entry name" value="GT1_Gtf-like"/>
    <property type="match status" value="1"/>
</dbReference>
<dbReference type="InterPro" id="IPR050271">
    <property type="entry name" value="UDP-glycosyltransferase"/>
</dbReference>
<name>A0ABP1G886_9CHLO</name>
<dbReference type="PROSITE" id="PS00375">
    <property type="entry name" value="UDPGT"/>
    <property type="match status" value="1"/>
</dbReference>
<dbReference type="Proteomes" id="UP001497392">
    <property type="component" value="Unassembled WGS sequence"/>
</dbReference>
<sequence>MNRLAQELTSRHHTVLILAMDGAAGWFEGTGIPVQEYALPTDRPVPREIPAGALAWVKSDAGACDALIDNYIVMGRLQAFQADLMLGYTYVLCTRVLAAKLDIALIDYSPLAPLDPLHTSIYSMSNRRTFLPNPLSYVPQACTGNTSQRMAYLQRLTNVDYFVMTHFDDFTLVRPGQTSFYKKHGVNLAAPQEARRLIMHIFSADFALEWVRPLPPNVKFVGPILPQPAQALPDKLEAFLEEAGDQGVLYVAMGTVDILSLEQRKAMAAAFVVLPVKVLWRLSQSEVPDEPATAELKHGNNTKVGCWMPQNDVLGHPRVKAFLSHCGTNSMYEAAYHGVPIVGLPFSGDQPDNAAKVVAKGMGVGILQKDIATQAFEEALRKVVTEPRYTAAARKVSQKLRARKRTPVEEAADWVEHVLETDIDPYLRTPEEELSFVVRHNLDVIASVAILYLASCKLCEMVTTKIGLAIRAWLKRGQKGLKQGQKGL</sequence>
<reference evidence="6 7" key="1">
    <citation type="submission" date="2024-06" db="EMBL/GenBank/DDBJ databases">
        <authorList>
            <person name="Kraege A."/>
            <person name="Thomma B."/>
        </authorList>
    </citation>
    <scope>NUCLEOTIDE SEQUENCE [LARGE SCALE GENOMIC DNA]</scope>
</reference>
<keyword evidence="3 4" id="KW-0808">Transferase</keyword>
<evidence type="ECO:0000256" key="1">
    <source>
        <dbReference type="ARBA" id="ARBA00009995"/>
    </source>
</evidence>
<organism evidence="6 7">
    <name type="scientific">Coccomyxa viridis</name>
    <dbReference type="NCBI Taxonomy" id="1274662"/>
    <lineage>
        <taxon>Eukaryota</taxon>
        <taxon>Viridiplantae</taxon>
        <taxon>Chlorophyta</taxon>
        <taxon>core chlorophytes</taxon>
        <taxon>Trebouxiophyceae</taxon>
        <taxon>Trebouxiophyceae incertae sedis</taxon>
        <taxon>Coccomyxaceae</taxon>
        <taxon>Coccomyxa</taxon>
    </lineage>
</organism>
<dbReference type="InterPro" id="IPR035595">
    <property type="entry name" value="UDP_glycos_trans_CS"/>
</dbReference>
<comment type="similarity">
    <text evidence="1 4">Belongs to the UDP-glycosyltransferase family.</text>
</comment>
<dbReference type="SUPFAM" id="SSF53756">
    <property type="entry name" value="UDP-Glycosyltransferase/glycogen phosphorylase"/>
    <property type="match status" value="1"/>
</dbReference>
<comment type="caution">
    <text evidence="6">The sequence shown here is derived from an EMBL/GenBank/DDBJ whole genome shotgun (WGS) entry which is preliminary data.</text>
</comment>
<keyword evidence="2 4" id="KW-0328">Glycosyltransferase</keyword>
<protein>
    <recommendedName>
        <fullName evidence="5">Glycosyltransferase</fullName>
        <ecNumber evidence="5">2.4.1.-</ecNumber>
    </recommendedName>
</protein>
<dbReference type="PANTHER" id="PTHR48043:SF145">
    <property type="entry name" value="FI06409P-RELATED"/>
    <property type="match status" value="1"/>
</dbReference>
<evidence type="ECO:0000313" key="6">
    <source>
        <dbReference type="EMBL" id="CAL5228007.1"/>
    </source>
</evidence>